<comment type="caution">
    <text evidence="1">The sequence shown here is derived from an EMBL/GenBank/DDBJ whole genome shotgun (WGS) entry which is preliminary data.</text>
</comment>
<dbReference type="Proteomes" id="UP000242188">
    <property type="component" value="Unassembled WGS sequence"/>
</dbReference>
<proteinExistence type="predicted"/>
<dbReference type="EMBL" id="NEDP02076549">
    <property type="protein sequence ID" value="OWF36612.1"/>
    <property type="molecule type" value="Genomic_DNA"/>
</dbReference>
<dbReference type="AlphaFoldDB" id="A0A210PJD8"/>
<keyword evidence="2" id="KW-1185">Reference proteome</keyword>
<evidence type="ECO:0000313" key="2">
    <source>
        <dbReference type="Proteomes" id="UP000242188"/>
    </source>
</evidence>
<gene>
    <name evidence="1" type="ORF">KP79_PYT19912</name>
</gene>
<name>A0A210PJD8_MIZYE</name>
<reference evidence="1 2" key="1">
    <citation type="journal article" date="2017" name="Nat. Ecol. Evol.">
        <title>Scallop genome provides insights into evolution of bilaterian karyotype and development.</title>
        <authorList>
            <person name="Wang S."/>
            <person name="Zhang J."/>
            <person name="Jiao W."/>
            <person name="Li J."/>
            <person name="Xun X."/>
            <person name="Sun Y."/>
            <person name="Guo X."/>
            <person name="Huan P."/>
            <person name="Dong B."/>
            <person name="Zhang L."/>
            <person name="Hu X."/>
            <person name="Sun X."/>
            <person name="Wang J."/>
            <person name="Zhao C."/>
            <person name="Wang Y."/>
            <person name="Wang D."/>
            <person name="Huang X."/>
            <person name="Wang R."/>
            <person name="Lv J."/>
            <person name="Li Y."/>
            <person name="Zhang Z."/>
            <person name="Liu B."/>
            <person name="Lu W."/>
            <person name="Hui Y."/>
            <person name="Liang J."/>
            <person name="Zhou Z."/>
            <person name="Hou R."/>
            <person name="Li X."/>
            <person name="Liu Y."/>
            <person name="Li H."/>
            <person name="Ning X."/>
            <person name="Lin Y."/>
            <person name="Zhao L."/>
            <person name="Xing Q."/>
            <person name="Dou J."/>
            <person name="Li Y."/>
            <person name="Mao J."/>
            <person name="Guo H."/>
            <person name="Dou H."/>
            <person name="Li T."/>
            <person name="Mu C."/>
            <person name="Jiang W."/>
            <person name="Fu Q."/>
            <person name="Fu X."/>
            <person name="Miao Y."/>
            <person name="Liu J."/>
            <person name="Yu Q."/>
            <person name="Li R."/>
            <person name="Liao H."/>
            <person name="Li X."/>
            <person name="Kong Y."/>
            <person name="Jiang Z."/>
            <person name="Chourrout D."/>
            <person name="Li R."/>
            <person name="Bao Z."/>
        </authorList>
    </citation>
    <scope>NUCLEOTIDE SEQUENCE [LARGE SCALE GENOMIC DNA]</scope>
    <source>
        <strain evidence="1 2">PY_sf001</strain>
    </source>
</reference>
<accession>A0A210PJD8</accession>
<evidence type="ECO:0000313" key="1">
    <source>
        <dbReference type="EMBL" id="OWF36612.1"/>
    </source>
</evidence>
<protein>
    <submittedName>
        <fullName evidence="1">Uncharacterized protein</fullName>
    </submittedName>
</protein>
<organism evidence="1 2">
    <name type="scientific">Mizuhopecten yessoensis</name>
    <name type="common">Japanese scallop</name>
    <name type="synonym">Patinopecten yessoensis</name>
    <dbReference type="NCBI Taxonomy" id="6573"/>
    <lineage>
        <taxon>Eukaryota</taxon>
        <taxon>Metazoa</taxon>
        <taxon>Spiralia</taxon>
        <taxon>Lophotrochozoa</taxon>
        <taxon>Mollusca</taxon>
        <taxon>Bivalvia</taxon>
        <taxon>Autobranchia</taxon>
        <taxon>Pteriomorphia</taxon>
        <taxon>Pectinida</taxon>
        <taxon>Pectinoidea</taxon>
        <taxon>Pectinidae</taxon>
        <taxon>Mizuhopecten</taxon>
    </lineage>
</organism>
<sequence length="117" mass="13372">MSNVYGFENNHLPREIAGVEKRISKRHIYRSCCDCCRTQIVMIQLPPVASNLTQIISVGTCPEISRSRECRACQCTVETRIFWILEEMPTQNQPITTSKFRFVPIEYPGHCVHANSG</sequence>